<dbReference type="EMBL" id="BAABME010022870">
    <property type="protein sequence ID" value="GAA0166788.1"/>
    <property type="molecule type" value="Genomic_DNA"/>
</dbReference>
<evidence type="ECO:0000313" key="1">
    <source>
        <dbReference type="EMBL" id="GAA0166788.1"/>
    </source>
</evidence>
<evidence type="ECO:0000313" key="2">
    <source>
        <dbReference type="Proteomes" id="UP001454036"/>
    </source>
</evidence>
<comment type="caution">
    <text evidence="1">The sequence shown here is derived from an EMBL/GenBank/DDBJ whole genome shotgun (WGS) entry which is preliminary data.</text>
</comment>
<organism evidence="1 2">
    <name type="scientific">Lithospermum erythrorhizon</name>
    <name type="common">Purple gromwell</name>
    <name type="synonym">Lithospermum officinale var. erythrorhizon</name>
    <dbReference type="NCBI Taxonomy" id="34254"/>
    <lineage>
        <taxon>Eukaryota</taxon>
        <taxon>Viridiplantae</taxon>
        <taxon>Streptophyta</taxon>
        <taxon>Embryophyta</taxon>
        <taxon>Tracheophyta</taxon>
        <taxon>Spermatophyta</taxon>
        <taxon>Magnoliopsida</taxon>
        <taxon>eudicotyledons</taxon>
        <taxon>Gunneridae</taxon>
        <taxon>Pentapetalae</taxon>
        <taxon>asterids</taxon>
        <taxon>lamiids</taxon>
        <taxon>Boraginales</taxon>
        <taxon>Boraginaceae</taxon>
        <taxon>Boraginoideae</taxon>
        <taxon>Lithospermeae</taxon>
        <taxon>Lithospermum</taxon>
    </lineage>
</organism>
<dbReference type="AlphaFoldDB" id="A0AAV3QVY0"/>
<dbReference type="Proteomes" id="UP001454036">
    <property type="component" value="Unassembled WGS sequence"/>
</dbReference>
<name>A0AAV3QVY0_LITER</name>
<keyword evidence="2" id="KW-1185">Reference proteome</keyword>
<gene>
    <name evidence="1" type="ORF">LIER_40255</name>
</gene>
<sequence>MASLVRSFFKVILSSTLRQGKLILFEEKMNRTWKKMMVPDDPRVVGSMNTTDSFVALSKWKKGFCFDF</sequence>
<proteinExistence type="predicted"/>
<reference evidence="1 2" key="1">
    <citation type="submission" date="2024-01" db="EMBL/GenBank/DDBJ databases">
        <title>The complete chloroplast genome sequence of Lithospermum erythrorhizon: insights into the phylogenetic relationship among Boraginaceae species and the maternal lineages of purple gromwells.</title>
        <authorList>
            <person name="Okada T."/>
            <person name="Watanabe K."/>
        </authorList>
    </citation>
    <scope>NUCLEOTIDE SEQUENCE [LARGE SCALE GENOMIC DNA]</scope>
</reference>
<accession>A0AAV3QVY0</accession>
<protein>
    <submittedName>
        <fullName evidence="1">Uncharacterized protein</fullName>
    </submittedName>
</protein>